<accession>A0A1R2BVV4</accession>
<gene>
    <name evidence="1" type="ORF">SteCoe_18759</name>
</gene>
<proteinExistence type="predicted"/>
<organism evidence="1 2">
    <name type="scientific">Stentor coeruleus</name>
    <dbReference type="NCBI Taxonomy" id="5963"/>
    <lineage>
        <taxon>Eukaryota</taxon>
        <taxon>Sar</taxon>
        <taxon>Alveolata</taxon>
        <taxon>Ciliophora</taxon>
        <taxon>Postciliodesmatophora</taxon>
        <taxon>Heterotrichea</taxon>
        <taxon>Heterotrichida</taxon>
        <taxon>Stentoridae</taxon>
        <taxon>Stentor</taxon>
    </lineage>
</organism>
<keyword evidence="2" id="KW-1185">Reference proteome</keyword>
<name>A0A1R2BVV4_9CILI</name>
<dbReference type="EMBL" id="MPUH01000403">
    <property type="protein sequence ID" value="OMJ80900.1"/>
    <property type="molecule type" value="Genomic_DNA"/>
</dbReference>
<dbReference type="Proteomes" id="UP000187209">
    <property type="component" value="Unassembled WGS sequence"/>
</dbReference>
<comment type="caution">
    <text evidence="1">The sequence shown here is derived from an EMBL/GenBank/DDBJ whole genome shotgun (WGS) entry which is preliminary data.</text>
</comment>
<sequence>MKDLELLSKLDSFTPEKVGTIINSLSKIYSLSNRNNFVANKSQYNAVLSTLPQNLIILVPKLESEPFFNIFSLVRKLKIIDSALLESFSKTFLSSHLENATLPNIVEFLSGYDFNQEKNTELWCSIEKKIDELVYRKEGSIPFPDLKTVIKCFADSNRGNRSFREKLLENLIGDLNSCSIEFSADIAIALEKIGIKNKAYIGPFFDHVVKHIGSGNNLQYHKLIPACIRLNAGNKNLLELENHAKNKLKEISLRNMNNYISVYKDFAKGMDDINEDRILFLEQLENVYEEVYNKNFELAESEDGIPIHIRALSLFLRVGVVKNHKFWTKVFKDIQIFSLCNQNKILWKLIRSIEASQWAKQNR</sequence>
<dbReference type="AlphaFoldDB" id="A0A1R2BVV4"/>
<protein>
    <submittedName>
        <fullName evidence="1">Uncharacterized protein</fullName>
    </submittedName>
</protein>
<evidence type="ECO:0000313" key="1">
    <source>
        <dbReference type="EMBL" id="OMJ80900.1"/>
    </source>
</evidence>
<reference evidence="1 2" key="1">
    <citation type="submission" date="2016-11" db="EMBL/GenBank/DDBJ databases">
        <title>The macronuclear genome of Stentor coeruleus: a giant cell with tiny introns.</title>
        <authorList>
            <person name="Slabodnick M."/>
            <person name="Ruby J.G."/>
            <person name="Reiff S.B."/>
            <person name="Swart E.C."/>
            <person name="Gosai S."/>
            <person name="Prabakaran S."/>
            <person name="Witkowska E."/>
            <person name="Larue G.E."/>
            <person name="Fisher S."/>
            <person name="Freeman R.M."/>
            <person name="Gunawardena J."/>
            <person name="Chu W."/>
            <person name="Stover N.A."/>
            <person name="Gregory B.D."/>
            <person name="Nowacki M."/>
            <person name="Derisi J."/>
            <person name="Roy S.W."/>
            <person name="Marshall W.F."/>
            <person name="Sood P."/>
        </authorList>
    </citation>
    <scope>NUCLEOTIDE SEQUENCE [LARGE SCALE GENOMIC DNA]</scope>
    <source>
        <strain evidence="1">WM001</strain>
    </source>
</reference>
<evidence type="ECO:0000313" key="2">
    <source>
        <dbReference type="Proteomes" id="UP000187209"/>
    </source>
</evidence>